<dbReference type="EMBL" id="WBMO01000005">
    <property type="protein sequence ID" value="MDV2477921.1"/>
    <property type="molecule type" value="Genomic_DNA"/>
</dbReference>
<comment type="subcellular location">
    <subcellularLocation>
        <location evidence="2">Gas vesicle</location>
    </subcellularLocation>
</comment>
<keyword evidence="6" id="KW-1185">Reference proteome</keyword>
<protein>
    <submittedName>
        <fullName evidence="5">GvpL/GvpF family gas vesicle protein</fullName>
    </submittedName>
</protein>
<keyword evidence="1" id="KW-0304">Gas vesicle</keyword>
<reference evidence="5 6" key="1">
    <citation type="submission" date="2019-10" db="EMBL/GenBank/DDBJ databases">
        <title>Draft Genome Assembly of Rhodococcus zopfii DSM44189.</title>
        <authorList>
            <person name="Sutton J.M."/>
            <person name="Akob D.M."/>
            <person name="Bushman T.J."/>
        </authorList>
    </citation>
    <scope>NUCLEOTIDE SEQUENCE [LARGE SCALE GENOMIC DNA]</scope>
    <source>
        <strain evidence="5 6">DSM 44189</strain>
    </source>
</reference>
<evidence type="ECO:0000256" key="4">
    <source>
        <dbReference type="SAM" id="MobiDB-lite"/>
    </source>
</evidence>
<sequence>MTETSEDARTPEEQGATGSTGIYVYGIVPGDVETEPHATGVGDPPSQVSVVRNGEIGALISEVPVDRPLGTPDDLKAHAELLDGTAAVAPVLPLRFGAVLSDENAVSEELLAAHRDEFEAALRELEGRAQFVVKARYVEKTVLGEILDENADAARLRDEIRDKPGDATRDARMALGEIITQSIEAKRTEDTQRVVDALEDLEPMVNVRQPTHDEDAAHVAVLIELSRQGDLEDIVRSLAQEWEGRAEMDLLGPMAAYDFVMKRAPED</sequence>
<evidence type="ECO:0000256" key="3">
    <source>
        <dbReference type="ARBA" id="ARBA00035643"/>
    </source>
</evidence>
<dbReference type="PANTHER" id="PTHR36852">
    <property type="entry name" value="PROTEIN GVPL 2"/>
    <property type="match status" value="1"/>
</dbReference>
<comment type="caution">
    <text evidence="5">The sequence shown here is derived from an EMBL/GenBank/DDBJ whole genome shotgun (WGS) entry which is preliminary data.</text>
</comment>
<dbReference type="Proteomes" id="UP001275440">
    <property type="component" value="Unassembled WGS sequence"/>
</dbReference>
<dbReference type="PANTHER" id="PTHR36852:SF1">
    <property type="entry name" value="PROTEIN GVPL 2"/>
    <property type="match status" value="1"/>
</dbReference>
<evidence type="ECO:0000313" key="5">
    <source>
        <dbReference type="EMBL" id="MDV2477921.1"/>
    </source>
</evidence>
<gene>
    <name evidence="5" type="ORF">F8M49_25595</name>
</gene>
<feature type="region of interest" description="Disordered" evidence="4">
    <location>
        <begin position="1"/>
        <end position="22"/>
    </location>
</feature>
<accession>A0ABU3WV96</accession>
<organism evidence="5 6">
    <name type="scientific">Rhodococcus zopfii</name>
    <dbReference type="NCBI Taxonomy" id="43772"/>
    <lineage>
        <taxon>Bacteria</taxon>
        <taxon>Bacillati</taxon>
        <taxon>Actinomycetota</taxon>
        <taxon>Actinomycetes</taxon>
        <taxon>Mycobacteriales</taxon>
        <taxon>Nocardiaceae</taxon>
        <taxon>Rhodococcus</taxon>
    </lineage>
</organism>
<proteinExistence type="inferred from homology"/>
<evidence type="ECO:0000313" key="6">
    <source>
        <dbReference type="Proteomes" id="UP001275440"/>
    </source>
</evidence>
<comment type="similarity">
    <text evidence="3">Belongs to the gas vesicle GvpF/GvpL family.</text>
</comment>
<evidence type="ECO:0000256" key="1">
    <source>
        <dbReference type="ARBA" id="ARBA00022987"/>
    </source>
</evidence>
<dbReference type="InterPro" id="IPR009430">
    <property type="entry name" value="GvpL/GvpF"/>
</dbReference>
<feature type="compositionally biased region" description="Basic and acidic residues" evidence="4">
    <location>
        <begin position="1"/>
        <end position="12"/>
    </location>
</feature>
<evidence type="ECO:0000256" key="2">
    <source>
        <dbReference type="ARBA" id="ARBA00035108"/>
    </source>
</evidence>
<name>A0ABU3WV96_9NOCA</name>
<dbReference type="Pfam" id="PF06386">
    <property type="entry name" value="GvpL_GvpF"/>
    <property type="match status" value="1"/>
</dbReference>